<evidence type="ECO:0000313" key="1">
    <source>
        <dbReference type="EMBL" id="GAG27596.1"/>
    </source>
</evidence>
<proteinExistence type="predicted"/>
<dbReference type="AlphaFoldDB" id="X0XRT8"/>
<comment type="caution">
    <text evidence="1">The sequence shown here is derived from an EMBL/GenBank/DDBJ whole genome shotgun (WGS) entry which is preliminary data.</text>
</comment>
<accession>X0XRT8</accession>
<dbReference type="EMBL" id="BARS01033674">
    <property type="protein sequence ID" value="GAG27596.1"/>
    <property type="molecule type" value="Genomic_DNA"/>
</dbReference>
<name>X0XRT8_9ZZZZ</name>
<sequence length="260" mass="28857">ELSATISYLGLSDRARQEININHADISLQSFESRFLMETEYGYRAARGNKIWTDGIDYKKIFISRDPTTAESPDFLYGELFRTCASSTTSPFPILELNPSGQTVILTSGSDMEFLWGDVTEAIDPYTGREYLEITDETSSAFGTAEVTLNDEDVSDKTTVYFRLNRFTDGIGCSRNSEPPCEDINLDCLDLRTCDMPLGNFSISGETFIFVNGEPRRLIGGGSDETGVPPCPVCVNEPLRVSTRWTKIDGEDTPQLGVFP</sequence>
<reference evidence="1" key="1">
    <citation type="journal article" date="2014" name="Front. Microbiol.">
        <title>High frequency of phylogenetically diverse reductive dehalogenase-homologous genes in deep subseafloor sedimentary metagenomes.</title>
        <authorList>
            <person name="Kawai M."/>
            <person name="Futagami T."/>
            <person name="Toyoda A."/>
            <person name="Takaki Y."/>
            <person name="Nishi S."/>
            <person name="Hori S."/>
            <person name="Arai W."/>
            <person name="Tsubouchi T."/>
            <person name="Morono Y."/>
            <person name="Uchiyama I."/>
            <person name="Ito T."/>
            <person name="Fujiyama A."/>
            <person name="Inagaki F."/>
            <person name="Takami H."/>
        </authorList>
    </citation>
    <scope>NUCLEOTIDE SEQUENCE</scope>
    <source>
        <strain evidence="1">Expedition CK06-06</strain>
    </source>
</reference>
<organism evidence="1">
    <name type="scientific">marine sediment metagenome</name>
    <dbReference type="NCBI Taxonomy" id="412755"/>
    <lineage>
        <taxon>unclassified sequences</taxon>
        <taxon>metagenomes</taxon>
        <taxon>ecological metagenomes</taxon>
    </lineage>
</organism>
<protein>
    <submittedName>
        <fullName evidence="1">Uncharacterized protein</fullName>
    </submittedName>
</protein>
<gene>
    <name evidence="1" type="ORF">S01H1_52120</name>
</gene>
<feature type="non-terminal residue" evidence="1">
    <location>
        <position position="260"/>
    </location>
</feature>
<feature type="non-terminal residue" evidence="1">
    <location>
        <position position="1"/>
    </location>
</feature>